<reference evidence="2 3" key="1">
    <citation type="submission" date="2018-05" db="EMBL/GenBank/DDBJ databases">
        <title>Complete Genome Sequence of Methylobacterium sp. 17Sr1-28.</title>
        <authorList>
            <person name="Srinivasan S."/>
        </authorList>
    </citation>
    <scope>NUCLEOTIDE SEQUENCE [LARGE SCALE GENOMIC DNA]</scope>
    <source>
        <strain evidence="2 3">17Sr1-28</strain>
    </source>
</reference>
<evidence type="ECO:0000313" key="2">
    <source>
        <dbReference type="EMBL" id="AWN46143.1"/>
    </source>
</evidence>
<dbReference type="InterPro" id="IPR058248">
    <property type="entry name" value="Lxx211020-like"/>
</dbReference>
<dbReference type="PANTHER" id="PTHR36302">
    <property type="entry name" value="BLR7088 PROTEIN"/>
    <property type="match status" value="1"/>
</dbReference>
<name>A0A2U8WJ36_9HYPH</name>
<organism evidence="2 3">
    <name type="scientific">Methylobacterium terrae</name>
    <dbReference type="NCBI Taxonomy" id="2202827"/>
    <lineage>
        <taxon>Bacteria</taxon>
        <taxon>Pseudomonadati</taxon>
        <taxon>Pseudomonadota</taxon>
        <taxon>Alphaproteobacteria</taxon>
        <taxon>Hyphomicrobiales</taxon>
        <taxon>Methylobacteriaceae</taxon>
        <taxon>Methylobacterium</taxon>
    </lineage>
</organism>
<sequence length="152" mass="16203">MPLMTRSFYFPNRAASAAVALFLGCVPALAGDIDVLHASVAPTEKVGSDVPLHLTVMNRAPEADSLVRFRCPFANFSERVTVDKGGEGPPSKRPVQTIPVKASGETALTPEGMHVMLLQTRQPLAAGDRFTCQASFRKAGALEVPVEVRASN</sequence>
<dbReference type="KEGG" id="mtea:DK419_07300"/>
<dbReference type="InterPro" id="IPR036182">
    <property type="entry name" value="PCuAC_sf"/>
</dbReference>
<dbReference type="AlphaFoldDB" id="A0A2U8WJ36"/>
<keyword evidence="1" id="KW-0732">Signal</keyword>
<dbReference type="Pfam" id="PF04314">
    <property type="entry name" value="PCuAC"/>
    <property type="match status" value="1"/>
</dbReference>
<gene>
    <name evidence="2" type="ORF">DK419_07300</name>
</gene>
<keyword evidence="3" id="KW-1185">Reference proteome</keyword>
<dbReference type="Proteomes" id="UP000245444">
    <property type="component" value="Chromosome"/>
</dbReference>
<dbReference type="PANTHER" id="PTHR36302:SF1">
    <property type="entry name" value="COPPER CHAPERONE PCU(A)C"/>
    <property type="match status" value="1"/>
</dbReference>
<evidence type="ECO:0000313" key="3">
    <source>
        <dbReference type="Proteomes" id="UP000245444"/>
    </source>
</evidence>
<dbReference type="EMBL" id="CP029553">
    <property type="protein sequence ID" value="AWN46143.1"/>
    <property type="molecule type" value="Genomic_DNA"/>
</dbReference>
<accession>A0A2U8WJ36</accession>
<dbReference type="PROSITE" id="PS51257">
    <property type="entry name" value="PROKAR_LIPOPROTEIN"/>
    <property type="match status" value="1"/>
</dbReference>
<proteinExistence type="predicted"/>
<dbReference type="SUPFAM" id="SSF110087">
    <property type="entry name" value="DR1885-like metal-binding protein"/>
    <property type="match status" value="1"/>
</dbReference>
<dbReference type="OrthoDB" id="9796962at2"/>
<protein>
    <submittedName>
        <fullName evidence="2">Copper chaperone PCu(A)C</fullName>
    </submittedName>
</protein>
<dbReference type="Gene3D" id="2.60.40.1890">
    <property type="entry name" value="PCu(A)C copper chaperone"/>
    <property type="match status" value="1"/>
</dbReference>
<dbReference type="InterPro" id="IPR007410">
    <property type="entry name" value="LpqE-like"/>
</dbReference>
<feature type="signal peptide" evidence="1">
    <location>
        <begin position="1"/>
        <end position="30"/>
    </location>
</feature>
<feature type="chain" id="PRO_5016145396" evidence="1">
    <location>
        <begin position="31"/>
        <end position="152"/>
    </location>
</feature>
<evidence type="ECO:0000256" key="1">
    <source>
        <dbReference type="SAM" id="SignalP"/>
    </source>
</evidence>